<evidence type="ECO:0000313" key="2">
    <source>
        <dbReference type="Proteomes" id="UP001190700"/>
    </source>
</evidence>
<proteinExistence type="predicted"/>
<dbReference type="AlphaFoldDB" id="A0AAE0GCT2"/>
<evidence type="ECO:0000313" key="1">
    <source>
        <dbReference type="EMBL" id="KAK3275789.1"/>
    </source>
</evidence>
<keyword evidence="2" id="KW-1185">Reference proteome</keyword>
<organism evidence="1 2">
    <name type="scientific">Cymbomonas tetramitiformis</name>
    <dbReference type="NCBI Taxonomy" id="36881"/>
    <lineage>
        <taxon>Eukaryota</taxon>
        <taxon>Viridiplantae</taxon>
        <taxon>Chlorophyta</taxon>
        <taxon>Pyramimonadophyceae</taxon>
        <taxon>Pyramimonadales</taxon>
        <taxon>Pyramimonadaceae</taxon>
        <taxon>Cymbomonas</taxon>
    </lineage>
</organism>
<name>A0AAE0GCT2_9CHLO</name>
<dbReference type="EMBL" id="LGRX02007011">
    <property type="protein sequence ID" value="KAK3275789.1"/>
    <property type="molecule type" value="Genomic_DNA"/>
</dbReference>
<protein>
    <submittedName>
        <fullName evidence="1">Uncharacterized protein</fullName>
    </submittedName>
</protein>
<dbReference type="Proteomes" id="UP001190700">
    <property type="component" value="Unassembled WGS sequence"/>
</dbReference>
<accession>A0AAE0GCT2</accession>
<gene>
    <name evidence="1" type="ORF">CYMTET_16095</name>
</gene>
<comment type="caution">
    <text evidence="1">The sequence shown here is derived from an EMBL/GenBank/DDBJ whole genome shotgun (WGS) entry which is preliminary data.</text>
</comment>
<sequence>MQGDNSIRLVMPFPPERPNVDVSMSVAAFVKMVDAMNRQDGVYPDHLFPDPLDIADDPGDIYFRGKKWEVECPLTLEMRKLIADVAKQQWELLGLSGFVLAVRNFTHGEHIMFFRGASTIPGILLTMQGDER</sequence>
<reference evidence="1 2" key="1">
    <citation type="journal article" date="2015" name="Genome Biol. Evol.">
        <title>Comparative Genomics of a Bacterivorous Green Alga Reveals Evolutionary Causalities and Consequences of Phago-Mixotrophic Mode of Nutrition.</title>
        <authorList>
            <person name="Burns J.A."/>
            <person name="Paasch A."/>
            <person name="Narechania A."/>
            <person name="Kim E."/>
        </authorList>
    </citation>
    <scope>NUCLEOTIDE SEQUENCE [LARGE SCALE GENOMIC DNA]</scope>
    <source>
        <strain evidence="1 2">PLY_AMNH</strain>
    </source>
</reference>